<evidence type="ECO:0000256" key="1">
    <source>
        <dbReference type="ARBA" id="ARBA00001954"/>
    </source>
</evidence>
<comment type="cofactor">
    <cofactor evidence="1">
        <name>Fe(2+)</name>
        <dbReference type="ChEBI" id="CHEBI:29033"/>
    </cofactor>
</comment>
<dbReference type="EMBL" id="BTRK01000002">
    <property type="protein sequence ID" value="GMR36982.1"/>
    <property type="molecule type" value="Genomic_DNA"/>
</dbReference>
<dbReference type="EC" id="1.14.11.1" evidence="6"/>
<dbReference type="PANTHER" id="PTHR10696">
    <property type="entry name" value="GAMMA-BUTYROBETAINE HYDROXYLASE-RELATED"/>
    <property type="match status" value="1"/>
</dbReference>
<dbReference type="GO" id="GO:0005739">
    <property type="term" value="C:mitochondrion"/>
    <property type="evidence" value="ECO:0007669"/>
    <property type="project" value="TreeGrafter"/>
</dbReference>
<evidence type="ECO:0000256" key="11">
    <source>
        <dbReference type="ARBA" id="ARBA00023004"/>
    </source>
</evidence>
<dbReference type="InterPro" id="IPR050411">
    <property type="entry name" value="AlphaKG_dependent_hydroxylases"/>
</dbReference>
<evidence type="ECO:0000256" key="13">
    <source>
        <dbReference type="ARBA" id="ARBA00033412"/>
    </source>
</evidence>
<dbReference type="PANTHER" id="PTHR10696:SF33">
    <property type="entry name" value="GAMMA-BUTYROBETAINE DIOXYGENASE"/>
    <property type="match status" value="1"/>
</dbReference>
<evidence type="ECO:0000256" key="10">
    <source>
        <dbReference type="ARBA" id="ARBA00023002"/>
    </source>
</evidence>
<dbReference type="GO" id="GO:0008336">
    <property type="term" value="F:gamma-butyrobetaine dioxygenase activity"/>
    <property type="evidence" value="ECO:0007669"/>
    <property type="project" value="UniProtKB-EC"/>
</dbReference>
<keyword evidence="7" id="KW-0479">Metal-binding</keyword>
<comment type="similarity">
    <text evidence="5">Belongs to the gamma-BBH/TMLD family.</text>
</comment>
<comment type="cofactor">
    <cofactor evidence="2">
        <name>L-ascorbate</name>
        <dbReference type="ChEBI" id="CHEBI:38290"/>
    </cofactor>
</comment>
<dbReference type="Proteomes" id="UP001328107">
    <property type="component" value="Unassembled WGS sequence"/>
</dbReference>
<organism evidence="17 18">
    <name type="scientific">Pristionchus mayeri</name>
    <dbReference type="NCBI Taxonomy" id="1317129"/>
    <lineage>
        <taxon>Eukaryota</taxon>
        <taxon>Metazoa</taxon>
        <taxon>Ecdysozoa</taxon>
        <taxon>Nematoda</taxon>
        <taxon>Chromadorea</taxon>
        <taxon>Rhabditida</taxon>
        <taxon>Rhabditina</taxon>
        <taxon>Diplogasteromorpha</taxon>
        <taxon>Diplogasteroidea</taxon>
        <taxon>Neodiplogasteridae</taxon>
        <taxon>Pristionchus</taxon>
    </lineage>
</organism>
<dbReference type="InterPro" id="IPR003819">
    <property type="entry name" value="TauD/TfdA-like"/>
</dbReference>
<evidence type="ECO:0000313" key="18">
    <source>
        <dbReference type="Proteomes" id="UP001328107"/>
    </source>
</evidence>
<reference evidence="18" key="1">
    <citation type="submission" date="2022-10" db="EMBL/GenBank/DDBJ databases">
        <title>Genome assembly of Pristionchus species.</title>
        <authorList>
            <person name="Yoshida K."/>
            <person name="Sommer R.J."/>
        </authorList>
    </citation>
    <scope>NUCLEOTIDE SEQUENCE [LARGE SCALE GENOMIC DNA]</scope>
    <source>
        <strain evidence="18">RS5460</strain>
    </source>
</reference>
<dbReference type="GO" id="GO:0045329">
    <property type="term" value="P:carnitine biosynthetic process"/>
    <property type="evidence" value="ECO:0007669"/>
    <property type="project" value="UniProtKB-KW"/>
</dbReference>
<comment type="pathway">
    <text evidence="4">Amine and polyamine biosynthesis; carnitine biosynthesis.</text>
</comment>
<dbReference type="InterPro" id="IPR012775">
    <property type="entry name" value="GBBH-like"/>
</dbReference>
<evidence type="ECO:0000256" key="7">
    <source>
        <dbReference type="ARBA" id="ARBA00022723"/>
    </source>
</evidence>
<keyword evidence="11" id="KW-0408">Iron</keyword>
<evidence type="ECO:0000259" key="16">
    <source>
        <dbReference type="Pfam" id="PF06155"/>
    </source>
</evidence>
<dbReference type="InterPro" id="IPR010376">
    <property type="entry name" value="GBBH-like_N"/>
</dbReference>
<dbReference type="Pfam" id="PF02668">
    <property type="entry name" value="TauD"/>
    <property type="match status" value="1"/>
</dbReference>
<gene>
    <name evidence="17" type="ORF">PMAYCL1PPCAC_07177</name>
</gene>
<protein>
    <recommendedName>
        <fullName evidence="6">gamma-butyrobetaine dioxygenase</fullName>
        <ecNumber evidence="6">1.14.11.1</ecNumber>
    </recommendedName>
    <alternativeName>
        <fullName evidence="12">Gamma-butyrobetaine hydroxylase</fullName>
    </alternativeName>
    <alternativeName>
        <fullName evidence="13">Gamma-butyrobetaine,2-oxoglutarate dioxygenase</fullName>
    </alternativeName>
</protein>
<accession>A0AAN4Z9G2</accession>
<dbReference type="GO" id="GO:0005506">
    <property type="term" value="F:iron ion binding"/>
    <property type="evidence" value="ECO:0007669"/>
    <property type="project" value="InterPro"/>
</dbReference>
<dbReference type="Gene3D" id="3.30.2020.30">
    <property type="match status" value="1"/>
</dbReference>
<comment type="catalytic activity">
    <reaction evidence="14">
        <text>4-(trimethylamino)butanoate + 2-oxoglutarate + O2 = carnitine + succinate + CO2</text>
        <dbReference type="Rhea" id="RHEA:24028"/>
        <dbReference type="ChEBI" id="CHEBI:15379"/>
        <dbReference type="ChEBI" id="CHEBI:16244"/>
        <dbReference type="ChEBI" id="CHEBI:16526"/>
        <dbReference type="ChEBI" id="CHEBI:16810"/>
        <dbReference type="ChEBI" id="CHEBI:17126"/>
        <dbReference type="ChEBI" id="CHEBI:30031"/>
        <dbReference type="EC" id="1.14.11.1"/>
    </reaction>
</comment>
<feature type="domain" description="TauD/TfdA-like" evidence="15">
    <location>
        <begin position="134"/>
        <end position="395"/>
    </location>
</feature>
<dbReference type="SUPFAM" id="SSF51197">
    <property type="entry name" value="Clavaminate synthase-like"/>
    <property type="match status" value="1"/>
</dbReference>
<evidence type="ECO:0000259" key="15">
    <source>
        <dbReference type="Pfam" id="PF02668"/>
    </source>
</evidence>
<comment type="function">
    <text evidence="3">Catalyzes the formation of L-carnitine from gamma-butyrobetaine.</text>
</comment>
<evidence type="ECO:0000256" key="2">
    <source>
        <dbReference type="ARBA" id="ARBA00001961"/>
    </source>
</evidence>
<keyword evidence="10" id="KW-0560">Oxidoreductase</keyword>
<keyword evidence="8" id="KW-0124">Carnitine biosynthesis</keyword>
<feature type="domain" description="Gamma-butyrobetaine hydroxylase-like N-terminal" evidence="16">
    <location>
        <begin position="23"/>
        <end position="106"/>
    </location>
</feature>
<keyword evidence="18" id="KW-1185">Reference proteome</keyword>
<sequence length="424" mass="48462">MLIPSLSRIFSSLRPLSSLSSVTRHGRLLRVEWDDGERGDFPMVWMRDSSPDAHTYSLSPAMSARNLHMNTFDVEVEPLSFSISKDNELHVEWPGNVTSKFSSEWLQLRNPSSESAAERRRRWYLFPSETWGREEINQRLATFNYNDVIADDKTLYDFLESVCLDGIAVVKNGPRGERGAVEKIGERIGFIQRTHFGNVFEVCTKPDASNMAYAVPSTLPFHTDFPSLSDPPQLQMLHMLIKAKEGGNSLFVDGFHVANQLRVERPEVFSILSSMSCEFIEEGFDVHDINGETIKFPFNMAARHTTIKTDSSGRVVRVQFGNAMRSWFYDCEPDKIQELYRALKVFTDYCYQERNLLKITLQEGDTVLWANTRLLHTRDGYVEDGDKRRTLTGCYFAWDIVKSRVRSLSRKLSLPSAQPSAVGK</sequence>
<evidence type="ECO:0000256" key="5">
    <source>
        <dbReference type="ARBA" id="ARBA00008654"/>
    </source>
</evidence>
<dbReference type="AlphaFoldDB" id="A0AAN4Z9G2"/>
<evidence type="ECO:0000256" key="6">
    <source>
        <dbReference type="ARBA" id="ARBA00012270"/>
    </source>
</evidence>
<evidence type="ECO:0000313" key="17">
    <source>
        <dbReference type="EMBL" id="GMR36982.1"/>
    </source>
</evidence>
<evidence type="ECO:0000256" key="9">
    <source>
        <dbReference type="ARBA" id="ARBA00022964"/>
    </source>
</evidence>
<evidence type="ECO:0000256" key="8">
    <source>
        <dbReference type="ARBA" id="ARBA00022873"/>
    </source>
</evidence>
<dbReference type="InterPro" id="IPR038492">
    <property type="entry name" value="GBBH-like_N_sf"/>
</dbReference>
<name>A0AAN4Z9G2_9BILA</name>
<dbReference type="InterPro" id="IPR042098">
    <property type="entry name" value="TauD-like_sf"/>
</dbReference>
<dbReference type="Pfam" id="PF06155">
    <property type="entry name" value="GBBH-like_N"/>
    <property type="match status" value="1"/>
</dbReference>
<keyword evidence="9" id="KW-0223">Dioxygenase</keyword>
<evidence type="ECO:0000256" key="3">
    <source>
        <dbReference type="ARBA" id="ARBA00002906"/>
    </source>
</evidence>
<evidence type="ECO:0000256" key="12">
    <source>
        <dbReference type="ARBA" id="ARBA00030584"/>
    </source>
</evidence>
<dbReference type="NCBIfam" id="TIGR02409">
    <property type="entry name" value="carnitine_bodg"/>
    <property type="match status" value="1"/>
</dbReference>
<dbReference type="Gene3D" id="3.60.130.10">
    <property type="entry name" value="Clavaminate synthase-like"/>
    <property type="match status" value="1"/>
</dbReference>
<proteinExistence type="inferred from homology"/>
<evidence type="ECO:0000256" key="14">
    <source>
        <dbReference type="ARBA" id="ARBA00049149"/>
    </source>
</evidence>
<evidence type="ECO:0000256" key="4">
    <source>
        <dbReference type="ARBA" id="ARBA00005022"/>
    </source>
</evidence>
<comment type="caution">
    <text evidence="17">The sequence shown here is derived from an EMBL/GenBank/DDBJ whole genome shotgun (WGS) entry which is preliminary data.</text>
</comment>
<dbReference type="FunFam" id="3.60.130.10:FF:000001">
    <property type="entry name" value="Trimethyllysine dioxygenase, mitochondrial"/>
    <property type="match status" value="1"/>
</dbReference>